<organism evidence="6 7">
    <name type="scientific">Morus notabilis</name>
    <dbReference type="NCBI Taxonomy" id="981085"/>
    <lineage>
        <taxon>Eukaryota</taxon>
        <taxon>Viridiplantae</taxon>
        <taxon>Streptophyta</taxon>
        <taxon>Embryophyta</taxon>
        <taxon>Tracheophyta</taxon>
        <taxon>Spermatophyta</taxon>
        <taxon>Magnoliopsida</taxon>
        <taxon>eudicotyledons</taxon>
        <taxon>Gunneridae</taxon>
        <taxon>Pentapetalae</taxon>
        <taxon>rosids</taxon>
        <taxon>fabids</taxon>
        <taxon>Rosales</taxon>
        <taxon>Moraceae</taxon>
        <taxon>Moreae</taxon>
        <taxon>Morus</taxon>
    </lineage>
</organism>
<accession>W9QUM6</accession>
<evidence type="ECO:0000259" key="5">
    <source>
        <dbReference type="Pfam" id="PF00551"/>
    </source>
</evidence>
<dbReference type="Gene3D" id="3.40.50.170">
    <property type="entry name" value="Formyl transferase, N-terminal domain"/>
    <property type="match status" value="1"/>
</dbReference>
<evidence type="ECO:0000313" key="6">
    <source>
        <dbReference type="EMBL" id="EXB41547.1"/>
    </source>
</evidence>
<protein>
    <recommendedName>
        <fullName evidence="2">phosphoribosylglycinamide formyltransferase 1</fullName>
        <ecNumber evidence="2">2.1.2.2</ecNumber>
    </recommendedName>
</protein>
<dbReference type="InterPro" id="IPR036477">
    <property type="entry name" value="Formyl_transf_N_sf"/>
</dbReference>
<evidence type="ECO:0000313" key="7">
    <source>
        <dbReference type="Proteomes" id="UP000030645"/>
    </source>
</evidence>
<sequence length="155" mass="17442">MRVTSCFESQPHSVPALKVVETLHSLAQYYKPKKLKNIFNGRCGGAEFAREKGIPVILFPKMKDEPDGLSPTDLVDALRFSGPTVHFVDEHYGIGRILAQSVVPVLPDDTAEVLAVKVLREEHSLYVDVVAALCKDRVLWREDGVRNEYRSHSFH</sequence>
<dbReference type="PANTHER" id="PTHR43369:SF2">
    <property type="entry name" value="PHOSPHORIBOSYLGLYCINAMIDE FORMYLTRANSFERASE"/>
    <property type="match status" value="1"/>
</dbReference>
<dbReference type="Proteomes" id="UP000030645">
    <property type="component" value="Unassembled WGS sequence"/>
</dbReference>
<dbReference type="GO" id="GO:0006189">
    <property type="term" value="P:'de novo' IMP biosynthetic process"/>
    <property type="evidence" value="ECO:0007669"/>
    <property type="project" value="TreeGrafter"/>
</dbReference>
<dbReference type="EC" id="2.1.2.2" evidence="2"/>
<dbReference type="Pfam" id="PF00551">
    <property type="entry name" value="Formyl_trans_N"/>
    <property type="match status" value="1"/>
</dbReference>
<evidence type="ECO:0000256" key="2">
    <source>
        <dbReference type="ARBA" id="ARBA00012254"/>
    </source>
</evidence>
<dbReference type="PANTHER" id="PTHR43369">
    <property type="entry name" value="PHOSPHORIBOSYLGLYCINAMIDE FORMYLTRANSFERASE"/>
    <property type="match status" value="1"/>
</dbReference>
<dbReference type="InterPro" id="IPR002376">
    <property type="entry name" value="Formyl_transf_N"/>
</dbReference>
<name>W9QUM6_9ROSA</name>
<keyword evidence="3 6" id="KW-0808">Transferase</keyword>
<reference evidence="7" key="1">
    <citation type="submission" date="2013-01" db="EMBL/GenBank/DDBJ databases">
        <title>Draft Genome Sequence of a Mulberry Tree, Morus notabilis C.K. Schneid.</title>
        <authorList>
            <person name="He N."/>
            <person name="Zhao S."/>
        </authorList>
    </citation>
    <scope>NUCLEOTIDE SEQUENCE</scope>
</reference>
<dbReference type="EMBL" id="KE343797">
    <property type="protein sequence ID" value="EXB41547.1"/>
    <property type="molecule type" value="Genomic_DNA"/>
</dbReference>
<gene>
    <name evidence="6" type="ORF">L484_013621</name>
</gene>
<dbReference type="SUPFAM" id="SSF53328">
    <property type="entry name" value="Formyltransferase"/>
    <property type="match status" value="1"/>
</dbReference>
<dbReference type="AlphaFoldDB" id="W9QUM6"/>
<dbReference type="STRING" id="981085.W9QUM6"/>
<dbReference type="eggNOG" id="KOG3076">
    <property type="taxonomic scope" value="Eukaryota"/>
</dbReference>
<evidence type="ECO:0000256" key="1">
    <source>
        <dbReference type="ARBA" id="ARBA00005054"/>
    </source>
</evidence>
<dbReference type="GO" id="GO:0009507">
    <property type="term" value="C:chloroplast"/>
    <property type="evidence" value="ECO:0007669"/>
    <property type="project" value="TreeGrafter"/>
</dbReference>
<keyword evidence="7" id="KW-1185">Reference proteome</keyword>
<feature type="domain" description="Formyl transferase N-terminal" evidence="5">
    <location>
        <begin position="80"/>
        <end position="130"/>
    </location>
</feature>
<dbReference type="GO" id="GO:0004644">
    <property type="term" value="F:phosphoribosylglycinamide formyltransferase activity"/>
    <property type="evidence" value="ECO:0007669"/>
    <property type="project" value="UniProtKB-EC"/>
</dbReference>
<evidence type="ECO:0000256" key="3">
    <source>
        <dbReference type="ARBA" id="ARBA00022679"/>
    </source>
</evidence>
<comment type="pathway">
    <text evidence="1">Purine metabolism; IMP biosynthesis via de novo pathway; N(2)-formyl-N(1)-(5-phospho-D-ribosyl)glycinamide from N(1)-(5-phospho-D-ribosyl)glycinamide (10-formyl THF route): step 1/1.</text>
</comment>
<keyword evidence="4" id="KW-0658">Purine biosynthesis</keyword>
<proteinExistence type="predicted"/>
<evidence type="ECO:0000256" key="4">
    <source>
        <dbReference type="ARBA" id="ARBA00022755"/>
    </source>
</evidence>